<dbReference type="EMBL" id="NPHW01007460">
    <property type="protein sequence ID" value="OXV05179.1"/>
    <property type="molecule type" value="Genomic_DNA"/>
</dbReference>
<organism evidence="4 5">
    <name type="scientific">Elaphomyces granulatus</name>
    <dbReference type="NCBI Taxonomy" id="519963"/>
    <lineage>
        <taxon>Eukaryota</taxon>
        <taxon>Fungi</taxon>
        <taxon>Dikarya</taxon>
        <taxon>Ascomycota</taxon>
        <taxon>Pezizomycotina</taxon>
        <taxon>Eurotiomycetes</taxon>
        <taxon>Eurotiomycetidae</taxon>
        <taxon>Eurotiales</taxon>
        <taxon>Elaphomycetaceae</taxon>
        <taxon>Elaphomyces</taxon>
    </lineage>
</organism>
<dbReference type="InterPro" id="IPR010730">
    <property type="entry name" value="HET"/>
</dbReference>
<dbReference type="SMART" id="SM00248">
    <property type="entry name" value="ANK"/>
    <property type="match status" value="4"/>
</dbReference>
<name>A0A232LLZ1_9EURO</name>
<dbReference type="Proteomes" id="UP000243515">
    <property type="component" value="Unassembled WGS sequence"/>
</dbReference>
<dbReference type="Pfam" id="PF12796">
    <property type="entry name" value="Ank_2"/>
    <property type="match status" value="1"/>
</dbReference>
<dbReference type="AlphaFoldDB" id="A0A232LLZ1"/>
<evidence type="ECO:0000313" key="5">
    <source>
        <dbReference type="Proteomes" id="UP000243515"/>
    </source>
</evidence>
<dbReference type="Gene3D" id="1.25.40.20">
    <property type="entry name" value="Ankyrin repeat-containing domain"/>
    <property type="match status" value="3"/>
</dbReference>
<dbReference type="PROSITE" id="PS50088">
    <property type="entry name" value="ANK_REPEAT"/>
    <property type="match status" value="3"/>
</dbReference>
<dbReference type="PRINTS" id="PR01415">
    <property type="entry name" value="ANKYRIN"/>
</dbReference>
<comment type="caution">
    <text evidence="4">The sequence shown here is derived from an EMBL/GenBank/DDBJ whole genome shotgun (WGS) entry which is preliminary data.</text>
</comment>
<feature type="repeat" description="ANK" evidence="1">
    <location>
        <begin position="41"/>
        <end position="73"/>
    </location>
</feature>
<reference evidence="4 5" key="1">
    <citation type="journal article" date="2015" name="Environ. Microbiol.">
        <title>Metagenome sequence of Elaphomyces granulatus from sporocarp tissue reveals Ascomycota ectomycorrhizal fingerprints of genome expansion and a Proteobacteria-rich microbiome.</title>
        <authorList>
            <person name="Quandt C.A."/>
            <person name="Kohler A."/>
            <person name="Hesse C.N."/>
            <person name="Sharpton T.J."/>
            <person name="Martin F."/>
            <person name="Spatafora J.W."/>
        </authorList>
    </citation>
    <scope>NUCLEOTIDE SEQUENCE [LARGE SCALE GENOMIC DNA]</scope>
    <source>
        <strain evidence="4 5">OSC145934</strain>
    </source>
</reference>
<evidence type="ECO:0000313" key="4">
    <source>
        <dbReference type="EMBL" id="OXV05179.1"/>
    </source>
</evidence>
<dbReference type="InterPro" id="IPR036770">
    <property type="entry name" value="Ankyrin_rpt-contain_sf"/>
</dbReference>
<feature type="repeat" description="ANK" evidence="1">
    <location>
        <begin position="109"/>
        <end position="141"/>
    </location>
</feature>
<dbReference type="OrthoDB" id="5125733at2759"/>
<feature type="repeat" description="ANK" evidence="1">
    <location>
        <begin position="76"/>
        <end position="108"/>
    </location>
</feature>
<feature type="region of interest" description="Disordered" evidence="2">
    <location>
        <begin position="392"/>
        <end position="419"/>
    </location>
</feature>
<dbReference type="SUPFAM" id="SSF48403">
    <property type="entry name" value="Ankyrin repeat"/>
    <property type="match status" value="1"/>
</dbReference>
<gene>
    <name evidence="4" type="ORF">Egran_07053</name>
</gene>
<sequence length="615" mass="69066">MMATLLNYRPNLESRFNGEVVRLLLEAGADAKARKLYEPGTMESVLHTAVAWWKQSMLPLLIRYGADVNASGANPAGQTALHIAAQYGNEDALRELIRAGADVSTTYANGKTALHVAAAYGRINTASILLDQGLDIMAKFGCRITPVAMAATNNMDEMVRFLLDSILGTSTTWPMVGIGRDTSFPNWSEERAEIARNFLRECHCPYRMGSLPKRVIRVGSASEEPRLYISNGEHYMTLSHSWGGVSPIITTTDTLSQRMRAIPYKKLPKTFQDAVIITRSLGVNYLWIDSLCILQDSQEDWQREAAKMKDVYANCYAMIAADGSPNAHGGCFTSMKNVNWVSHAMDSRGPWTSKVRAYVRLTHLRDPFHMEICHRIGDLHDPRIVAESLKPARMDSPREGARATSTTLRSTTSTSSGKESRFKGQVDILLWTHFVKEFTQRRLSYSTDDILHALSGLASYMAVAAEADYVCGIWKKQLAEFLLWRGDYLVLDNDTLYFLSATQPFRLQSSPYRASSRVRPRRHVSYYAPSWSWASIIGPITFQTGRLDTNDKDQVSHIRRDGTIERVNRRRVSLLEAVEIECVTDSLNQFGPPRHASLTARCQTVPWIRSLRIPS</sequence>
<feature type="compositionally biased region" description="Low complexity" evidence="2">
    <location>
        <begin position="404"/>
        <end position="416"/>
    </location>
</feature>
<evidence type="ECO:0000259" key="3">
    <source>
        <dbReference type="Pfam" id="PF06985"/>
    </source>
</evidence>
<feature type="domain" description="Heterokaryon incompatibility" evidence="3">
    <location>
        <begin position="235"/>
        <end position="347"/>
    </location>
</feature>
<accession>A0A232LLZ1</accession>
<dbReference type="InterPro" id="IPR002110">
    <property type="entry name" value="Ankyrin_rpt"/>
</dbReference>
<dbReference type="PANTHER" id="PTHR33112:SF8">
    <property type="entry name" value="HETEROKARYON INCOMPATIBILITY DOMAIN-CONTAINING PROTEIN"/>
    <property type="match status" value="1"/>
</dbReference>
<keyword evidence="5" id="KW-1185">Reference proteome</keyword>
<keyword evidence="1" id="KW-0040">ANK repeat</keyword>
<evidence type="ECO:0000256" key="2">
    <source>
        <dbReference type="SAM" id="MobiDB-lite"/>
    </source>
</evidence>
<dbReference type="PANTHER" id="PTHR33112">
    <property type="entry name" value="DOMAIN PROTEIN, PUTATIVE-RELATED"/>
    <property type="match status" value="1"/>
</dbReference>
<protein>
    <recommendedName>
        <fullName evidence="3">Heterokaryon incompatibility domain-containing protein</fullName>
    </recommendedName>
</protein>
<evidence type="ECO:0000256" key="1">
    <source>
        <dbReference type="PROSITE-ProRule" id="PRU00023"/>
    </source>
</evidence>
<dbReference type="PROSITE" id="PS50297">
    <property type="entry name" value="ANK_REP_REGION"/>
    <property type="match status" value="2"/>
</dbReference>
<dbReference type="Pfam" id="PF06985">
    <property type="entry name" value="HET"/>
    <property type="match status" value="1"/>
</dbReference>
<feature type="compositionally biased region" description="Basic and acidic residues" evidence="2">
    <location>
        <begin position="392"/>
        <end position="401"/>
    </location>
</feature>
<proteinExistence type="predicted"/>